<evidence type="ECO:0000256" key="5">
    <source>
        <dbReference type="ARBA" id="ARBA00022729"/>
    </source>
</evidence>
<evidence type="ECO:0000256" key="4">
    <source>
        <dbReference type="ARBA" id="ARBA00022553"/>
    </source>
</evidence>
<dbReference type="CTD" id="3484"/>
<dbReference type="PROSITE" id="PS00484">
    <property type="entry name" value="THYROGLOBULIN_1_1"/>
    <property type="match status" value="1"/>
</dbReference>
<evidence type="ECO:0000259" key="12">
    <source>
        <dbReference type="PROSITE" id="PS51323"/>
    </source>
</evidence>
<dbReference type="Pfam" id="PF00086">
    <property type="entry name" value="Thyroglobulin_1"/>
    <property type="match status" value="1"/>
</dbReference>
<feature type="domain" description="Thyroglobulin type-1" evidence="11">
    <location>
        <begin position="189"/>
        <end position="267"/>
    </location>
</feature>
<evidence type="ECO:0000256" key="2">
    <source>
        <dbReference type="ARBA" id="ARBA00013675"/>
    </source>
</evidence>
<dbReference type="Pfam" id="PF00219">
    <property type="entry name" value="IGFBP"/>
    <property type="match status" value="1"/>
</dbReference>
<dbReference type="OMA" id="TRGDPNC"/>
<keyword evidence="3" id="KW-0964">Secreted</keyword>
<keyword evidence="7" id="KW-0340">Growth factor binding</keyword>
<dbReference type="Gene3D" id="4.10.40.20">
    <property type="match status" value="1"/>
</dbReference>
<feature type="signal peptide" evidence="10">
    <location>
        <begin position="1"/>
        <end position="30"/>
    </location>
</feature>
<dbReference type="SUPFAM" id="SSF57184">
    <property type="entry name" value="Growth factor receptor domain"/>
    <property type="match status" value="1"/>
</dbReference>
<dbReference type="RefSeq" id="XP_007659901.2">
    <property type="nucleotide sequence ID" value="XM_007661711.3"/>
</dbReference>
<name>F7BMX9_ORNAN</name>
<dbReference type="InterPro" id="IPR009030">
    <property type="entry name" value="Growth_fac_rcpt_cys_sf"/>
</dbReference>
<feature type="chain" id="PRO_5030169876" description="Insulin-like growth factor-binding protein 1" evidence="10">
    <location>
        <begin position="31"/>
        <end position="275"/>
    </location>
</feature>
<protein>
    <recommendedName>
        <fullName evidence="2">Insulin-like growth factor-binding protein 1</fullName>
    </recommendedName>
</protein>
<dbReference type="SUPFAM" id="SSF57610">
    <property type="entry name" value="Thyroglobulin type-1 domain"/>
    <property type="match status" value="1"/>
</dbReference>
<dbReference type="GeneID" id="100076308"/>
<keyword evidence="5 10" id="KW-0732">Signal</keyword>
<dbReference type="InterPro" id="IPR036857">
    <property type="entry name" value="Thyroglobulin_1_sf"/>
</dbReference>
<keyword evidence="6" id="KW-1015">Disulfide bond</keyword>
<evidence type="ECO:0000256" key="10">
    <source>
        <dbReference type="SAM" id="SignalP"/>
    </source>
</evidence>
<dbReference type="FunCoup" id="F7BMX9">
    <property type="interactions" value="145"/>
</dbReference>
<dbReference type="PROSITE" id="PS51323">
    <property type="entry name" value="IGFBP_N_2"/>
    <property type="match status" value="1"/>
</dbReference>
<dbReference type="GO" id="GO:0043567">
    <property type="term" value="P:regulation of insulin-like growth factor receptor signaling pathway"/>
    <property type="evidence" value="ECO:0000318"/>
    <property type="project" value="GO_Central"/>
</dbReference>
<evidence type="ECO:0000256" key="9">
    <source>
        <dbReference type="PROSITE-ProRule" id="PRU00500"/>
    </source>
</evidence>
<dbReference type="InterPro" id="IPR017891">
    <property type="entry name" value="Insulin_GF-bd_Cys-rich_CS"/>
</dbReference>
<evidence type="ECO:0000256" key="1">
    <source>
        <dbReference type="ARBA" id="ARBA00004613"/>
    </source>
</evidence>
<dbReference type="PROSITE" id="PS00222">
    <property type="entry name" value="IGFBP_N_1"/>
    <property type="match status" value="1"/>
</dbReference>
<reference evidence="13 14" key="1">
    <citation type="journal article" date="2008" name="Nature">
        <title>Genome analysis of the platypus reveals unique signatures of evolution.</title>
        <authorList>
            <person name="Warren W.C."/>
            <person name="Hillier L.W."/>
            <person name="Marshall Graves J.A."/>
            <person name="Birney E."/>
            <person name="Ponting C.P."/>
            <person name="Grutzner F."/>
            <person name="Belov K."/>
            <person name="Miller W."/>
            <person name="Clarke L."/>
            <person name="Chinwalla A.T."/>
            <person name="Yang S.P."/>
            <person name="Heger A."/>
            <person name="Locke D.P."/>
            <person name="Miethke P."/>
            <person name="Waters P.D."/>
            <person name="Veyrunes F."/>
            <person name="Fulton L."/>
            <person name="Fulton B."/>
            <person name="Graves T."/>
            <person name="Wallis J."/>
            <person name="Puente X.S."/>
            <person name="Lopez-Otin C."/>
            <person name="Ordonez G.R."/>
            <person name="Eichler E.E."/>
            <person name="Chen L."/>
            <person name="Cheng Z."/>
            <person name="Deakin J.E."/>
            <person name="Alsop A."/>
            <person name="Thompson K."/>
            <person name="Kirby P."/>
            <person name="Papenfuss A.T."/>
            <person name="Wakefield M.J."/>
            <person name="Olender T."/>
            <person name="Lancet D."/>
            <person name="Huttley G.A."/>
            <person name="Smit A.F."/>
            <person name="Pask A."/>
            <person name="Temple-Smith P."/>
            <person name="Batzer M.A."/>
            <person name="Walker J.A."/>
            <person name="Konkel M.K."/>
            <person name="Harris R.S."/>
            <person name="Whittington C.M."/>
            <person name="Wong E.S."/>
            <person name="Gemmell N.J."/>
            <person name="Buschiazzo E."/>
            <person name="Vargas Jentzsch I.M."/>
            <person name="Merkel A."/>
            <person name="Schmitz J."/>
            <person name="Zemann A."/>
            <person name="Churakov G."/>
            <person name="Kriegs J.O."/>
            <person name="Brosius J."/>
            <person name="Murchison E.P."/>
            <person name="Sachidanandam R."/>
            <person name="Smith C."/>
            <person name="Hannon G.J."/>
            <person name="Tsend-Ayush E."/>
            <person name="McMillan D."/>
            <person name="Attenborough R."/>
            <person name="Rens W."/>
            <person name="Ferguson-Smith M."/>
            <person name="Lefevre C.M."/>
            <person name="Sharp J.A."/>
            <person name="Nicholas K.R."/>
            <person name="Ray D.A."/>
            <person name="Kube M."/>
            <person name="Reinhardt R."/>
            <person name="Pringle T.H."/>
            <person name="Taylor J."/>
            <person name="Jones R.C."/>
            <person name="Nixon B."/>
            <person name="Dacheux J.L."/>
            <person name="Niwa H."/>
            <person name="Sekita Y."/>
            <person name="Huang X."/>
            <person name="Stark A."/>
            <person name="Kheradpour P."/>
            <person name="Kellis M."/>
            <person name="Flicek P."/>
            <person name="Chen Y."/>
            <person name="Webber C."/>
            <person name="Hardison R."/>
            <person name="Nelson J."/>
            <person name="Hallsworth-Pepin K."/>
            <person name="Delehaunty K."/>
            <person name="Markovic C."/>
            <person name="Minx P."/>
            <person name="Feng Y."/>
            <person name="Kremitzki C."/>
            <person name="Mitreva M."/>
            <person name="Glasscock J."/>
            <person name="Wylie T."/>
            <person name="Wohldmann P."/>
            <person name="Thiru P."/>
            <person name="Nhan M.N."/>
            <person name="Pohl C.S."/>
            <person name="Smith S.M."/>
            <person name="Hou S."/>
            <person name="Nefedov M."/>
            <person name="de Jong P.J."/>
            <person name="Renfree M.B."/>
            <person name="Mardis E.R."/>
            <person name="Wilson R.K."/>
        </authorList>
    </citation>
    <scope>NUCLEOTIDE SEQUENCE [LARGE SCALE GENOMIC DNA]</scope>
    <source>
        <strain evidence="13 14">Glennie</strain>
    </source>
</reference>
<dbReference type="PROSITE" id="PS51162">
    <property type="entry name" value="THYROGLOBULIN_1_2"/>
    <property type="match status" value="1"/>
</dbReference>
<dbReference type="InParanoid" id="F7BMX9"/>
<keyword evidence="4" id="KW-0597">Phosphoprotein</keyword>
<dbReference type="InterPro" id="IPR000716">
    <property type="entry name" value="Thyroglobulin_1"/>
</dbReference>
<dbReference type="OrthoDB" id="9926277at2759"/>
<dbReference type="GO" id="GO:0031995">
    <property type="term" value="F:insulin-like growth factor II binding"/>
    <property type="evidence" value="ECO:0000318"/>
    <property type="project" value="GO_Central"/>
</dbReference>
<evidence type="ECO:0000259" key="11">
    <source>
        <dbReference type="PROSITE" id="PS51162"/>
    </source>
</evidence>
<evidence type="ECO:0000256" key="8">
    <source>
        <dbReference type="ARBA" id="ARBA00049694"/>
    </source>
</evidence>
<dbReference type="MEROPS" id="I31.951"/>
<dbReference type="PRINTS" id="PR01976">
    <property type="entry name" value="IGFBPFAMILY"/>
</dbReference>
<evidence type="ECO:0000313" key="14">
    <source>
        <dbReference type="Proteomes" id="UP000002279"/>
    </source>
</evidence>
<comment type="caution">
    <text evidence="9">Lacks conserved residue(s) required for the propagation of feature annotation.</text>
</comment>
<dbReference type="PRINTS" id="PR01977">
    <property type="entry name" value="IGFBPFAMILY1"/>
</dbReference>
<dbReference type="Bgee" id="ENSOANG00000001500">
    <property type="expression patterns" value="Expressed in liver and 2 other cell types or tissues"/>
</dbReference>
<dbReference type="FunFam" id="4.10.40.20:FF:000001">
    <property type="entry name" value="Insulin-like growth factor binding protein 5"/>
    <property type="match status" value="1"/>
</dbReference>
<dbReference type="Proteomes" id="UP000002279">
    <property type="component" value="Chromosome 4"/>
</dbReference>
<dbReference type="InterPro" id="IPR000867">
    <property type="entry name" value="IGFBP-like"/>
</dbReference>
<proteinExistence type="predicted"/>
<dbReference type="HOGENOM" id="CLU_070833_3_0_1"/>
<reference evidence="13" key="2">
    <citation type="submission" date="2025-08" db="UniProtKB">
        <authorList>
            <consortium name="Ensembl"/>
        </authorList>
    </citation>
    <scope>IDENTIFICATION</scope>
    <source>
        <strain evidence="13">Glennie</strain>
    </source>
</reference>
<dbReference type="eggNOG" id="ENOG502QWRP">
    <property type="taxonomic scope" value="Eukaryota"/>
</dbReference>
<evidence type="ECO:0000256" key="7">
    <source>
        <dbReference type="ARBA" id="ARBA00023183"/>
    </source>
</evidence>
<dbReference type="GO" id="GO:0032868">
    <property type="term" value="P:response to insulin"/>
    <property type="evidence" value="ECO:0007669"/>
    <property type="project" value="Ensembl"/>
</dbReference>
<feature type="domain" description="IGFBP N-terminal" evidence="12">
    <location>
        <begin position="35"/>
        <end position="116"/>
    </location>
</feature>
<dbReference type="GO" id="GO:0031994">
    <property type="term" value="F:insulin-like growth factor I binding"/>
    <property type="evidence" value="ECO:0000318"/>
    <property type="project" value="GO_Central"/>
</dbReference>
<dbReference type="FunFam" id="4.10.800.10:FF:000002">
    <property type="entry name" value="Insulin-like growth factor-binding protein 2"/>
    <property type="match status" value="1"/>
</dbReference>
<dbReference type="Gene3D" id="4.10.800.10">
    <property type="entry name" value="Thyroglobulin type-1"/>
    <property type="match status" value="1"/>
</dbReference>
<evidence type="ECO:0000313" key="13">
    <source>
        <dbReference type="Ensembl" id="ENSOANP00000025688.3"/>
    </source>
</evidence>
<accession>F7BMX9</accession>
<dbReference type="SMART" id="SM00121">
    <property type="entry name" value="IB"/>
    <property type="match status" value="1"/>
</dbReference>
<dbReference type="PANTHER" id="PTHR11551">
    <property type="entry name" value="INSULIN-LIKE GROWTH FACTOR BINDING PROTEIN"/>
    <property type="match status" value="1"/>
</dbReference>
<sequence length="275" mass="29933">MPAVPTLCCSQRSCSAGRLFLLLLFSTLLASSISKPIRCAPCTAEKMALCPSVTASCLETARQPGCGCCQTCALQLGSSCGVYTARCGKGLKCQARQDESRPIAALLQGRGTCVEGQGDGLWSAEAFEASDFEDPENVTPESAEMTQEQLLANYQLAFPSGHDKPALWNAISFYESMRADRNSGIGKKENPCQTELQKTLDRLSVIYQRPEGEISKFYLPNCSKNGFYHSKQCETSLDGEPVLCWCVNPLNGKRIPGSPDVIGDPKCRQYFNVQN</sequence>
<dbReference type="CDD" id="cd00191">
    <property type="entry name" value="TY"/>
    <property type="match status" value="1"/>
</dbReference>
<dbReference type="InterPro" id="IPR022322">
    <property type="entry name" value="IGFBP1"/>
</dbReference>
<comment type="subcellular location">
    <subcellularLocation>
        <location evidence="1">Secreted</location>
    </subcellularLocation>
</comment>
<dbReference type="KEGG" id="oaa:100076308"/>
<evidence type="ECO:0000256" key="6">
    <source>
        <dbReference type="ARBA" id="ARBA00023157"/>
    </source>
</evidence>
<dbReference type="GeneTree" id="ENSGT00940000157394"/>
<dbReference type="AlphaFoldDB" id="F7BMX9"/>
<dbReference type="Ensembl" id="ENSOANT00000029492.3">
    <property type="protein sequence ID" value="ENSOANP00000025688.3"/>
    <property type="gene ID" value="ENSOANG00000001500.4"/>
</dbReference>
<dbReference type="SMART" id="SM00211">
    <property type="entry name" value="TY"/>
    <property type="match status" value="1"/>
</dbReference>
<keyword evidence="14" id="KW-1185">Reference proteome</keyword>
<gene>
    <name evidence="13" type="primary">IGFBP1</name>
</gene>
<dbReference type="STRING" id="9258.ENSOANP00000025688"/>
<evidence type="ECO:0000256" key="3">
    <source>
        <dbReference type="ARBA" id="ARBA00022525"/>
    </source>
</evidence>
<comment type="subunit">
    <text evidence="8">Binds equally well IGF1 and IGF2. Interacts with integrin ITGA5:ITGB1. Interacts with VHL; this interaction inhibits HIF1A degradation.</text>
</comment>
<reference evidence="13" key="3">
    <citation type="submission" date="2025-09" db="UniProtKB">
        <authorList>
            <consortium name="Ensembl"/>
        </authorList>
    </citation>
    <scope>IDENTIFICATION</scope>
    <source>
        <strain evidence="13">Glennie</strain>
    </source>
</reference>
<dbReference type="PANTHER" id="PTHR11551:SF6">
    <property type="entry name" value="INSULIN-LIKE GROWTH FACTOR-BINDING PROTEIN 1"/>
    <property type="match status" value="1"/>
</dbReference>
<dbReference type="InterPro" id="IPR022321">
    <property type="entry name" value="IGFBP_1-6_chordata"/>
</dbReference>
<dbReference type="GO" id="GO:0005615">
    <property type="term" value="C:extracellular space"/>
    <property type="evidence" value="ECO:0000318"/>
    <property type="project" value="GO_Central"/>
</dbReference>
<organism evidence="13 14">
    <name type="scientific">Ornithorhynchus anatinus</name>
    <name type="common">Duckbill platypus</name>
    <dbReference type="NCBI Taxonomy" id="9258"/>
    <lineage>
        <taxon>Eukaryota</taxon>
        <taxon>Metazoa</taxon>
        <taxon>Chordata</taxon>
        <taxon>Craniata</taxon>
        <taxon>Vertebrata</taxon>
        <taxon>Euteleostomi</taxon>
        <taxon>Mammalia</taxon>
        <taxon>Monotremata</taxon>
        <taxon>Ornithorhynchidae</taxon>
        <taxon>Ornithorhynchus</taxon>
    </lineage>
</organism>